<reference evidence="2 3" key="1">
    <citation type="submission" date="2020-08" db="EMBL/GenBank/DDBJ databases">
        <title>Genomic Encyclopedia of Type Strains, Phase III (KMG-III): the genomes of soil and plant-associated and newly described type strains.</title>
        <authorList>
            <person name="Whitman W."/>
        </authorList>
    </citation>
    <scope>NUCLEOTIDE SEQUENCE [LARGE SCALE GENOMIC DNA]</scope>
    <source>
        <strain evidence="2 3">CECT 8803</strain>
    </source>
</reference>
<dbReference type="EMBL" id="JACHXA010000001">
    <property type="protein sequence ID" value="MBB3064215.1"/>
    <property type="molecule type" value="Genomic_DNA"/>
</dbReference>
<protein>
    <submittedName>
        <fullName evidence="2">Putative acetyltransferase</fullName>
        <ecNumber evidence="2">2.3.1.-</ecNumber>
    </submittedName>
</protein>
<dbReference type="EC" id="2.3.1.-" evidence="2"/>
<evidence type="ECO:0000313" key="2">
    <source>
        <dbReference type="EMBL" id="MBB3064215.1"/>
    </source>
</evidence>
<dbReference type="Gene3D" id="3.40.630.30">
    <property type="match status" value="1"/>
</dbReference>
<sequence>MVIVPETPNHRDRIRALLLGAFPSAAEADLVERLHADSDAVISLIALRDEQVIGQAMFSRMIAPFKALALAPVAVALPWRRQRVASRLIENGLQRARDSGWEGVFVLGDPAFYHCFGFRAGLARPFSSPYAGPHLMALALKGGALPILSGQIRHAAAFSAMG</sequence>
<organism evidence="2 3">
    <name type="scientific">Limibacillus halophilus</name>
    <dbReference type="NCBI Taxonomy" id="1579333"/>
    <lineage>
        <taxon>Bacteria</taxon>
        <taxon>Pseudomonadati</taxon>
        <taxon>Pseudomonadota</taxon>
        <taxon>Alphaproteobacteria</taxon>
        <taxon>Rhodospirillales</taxon>
        <taxon>Rhodovibrionaceae</taxon>
        <taxon>Limibacillus</taxon>
    </lineage>
</organism>
<dbReference type="AlphaFoldDB" id="A0A839ST98"/>
<keyword evidence="3" id="KW-1185">Reference proteome</keyword>
<dbReference type="PROSITE" id="PS51186">
    <property type="entry name" value="GNAT"/>
    <property type="match status" value="1"/>
</dbReference>
<evidence type="ECO:0000313" key="3">
    <source>
        <dbReference type="Proteomes" id="UP000581135"/>
    </source>
</evidence>
<dbReference type="SUPFAM" id="SSF55729">
    <property type="entry name" value="Acyl-CoA N-acyltransferases (Nat)"/>
    <property type="match status" value="1"/>
</dbReference>
<dbReference type="RefSeq" id="WP_183415019.1">
    <property type="nucleotide sequence ID" value="NZ_JACHXA010000001.1"/>
</dbReference>
<accession>A0A839ST98</accession>
<keyword evidence="2" id="KW-0012">Acyltransferase</keyword>
<dbReference type="Proteomes" id="UP000581135">
    <property type="component" value="Unassembled WGS sequence"/>
</dbReference>
<dbReference type="GO" id="GO:0016747">
    <property type="term" value="F:acyltransferase activity, transferring groups other than amino-acyl groups"/>
    <property type="evidence" value="ECO:0007669"/>
    <property type="project" value="InterPro"/>
</dbReference>
<keyword evidence="2" id="KW-0808">Transferase</keyword>
<evidence type="ECO:0000259" key="1">
    <source>
        <dbReference type="PROSITE" id="PS51186"/>
    </source>
</evidence>
<dbReference type="InterPro" id="IPR016181">
    <property type="entry name" value="Acyl_CoA_acyltransferase"/>
</dbReference>
<comment type="caution">
    <text evidence="2">The sequence shown here is derived from an EMBL/GenBank/DDBJ whole genome shotgun (WGS) entry which is preliminary data.</text>
</comment>
<name>A0A839ST98_9PROT</name>
<feature type="domain" description="N-acetyltransferase" evidence="1">
    <location>
        <begin position="1"/>
        <end position="141"/>
    </location>
</feature>
<dbReference type="InterPro" id="IPR000182">
    <property type="entry name" value="GNAT_dom"/>
</dbReference>
<gene>
    <name evidence="2" type="ORF">FHR98_000480</name>
</gene>
<dbReference type="Pfam" id="PF00583">
    <property type="entry name" value="Acetyltransf_1"/>
    <property type="match status" value="1"/>
</dbReference>
<proteinExistence type="predicted"/>